<feature type="signal peptide" evidence="2">
    <location>
        <begin position="1"/>
        <end position="19"/>
    </location>
</feature>
<dbReference type="AlphaFoldDB" id="A0A9P7FSL1"/>
<feature type="compositionally biased region" description="Low complexity" evidence="1">
    <location>
        <begin position="52"/>
        <end position="64"/>
    </location>
</feature>
<dbReference type="OrthoDB" id="623670at2759"/>
<organism evidence="3 4">
    <name type="scientific">Sphagnurus paluster</name>
    <dbReference type="NCBI Taxonomy" id="117069"/>
    <lineage>
        <taxon>Eukaryota</taxon>
        <taxon>Fungi</taxon>
        <taxon>Dikarya</taxon>
        <taxon>Basidiomycota</taxon>
        <taxon>Agaricomycotina</taxon>
        <taxon>Agaricomycetes</taxon>
        <taxon>Agaricomycetidae</taxon>
        <taxon>Agaricales</taxon>
        <taxon>Tricholomatineae</taxon>
        <taxon>Lyophyllaceae</taxon>
        <taxon>Sphagnurus</taxon>
    </lineage>
</organism>
<sequence>MFTLGSFAVVFTAVSSVAALAIPRASAPAGWATALEASQNLETTLPKQCIPSTSSSADVTTTSASDDEYDDCDDDEADEPTSTSPVVTFTSVAPSTTHSASPTTMTSPTSTPTQTSQTNTAVNSGGFATYFYQNGVAGACGTVHQDTDMIAAI</sequence>
<feature type="region of interest" description="Disordered" evidence="1">
    <location>
        <begin position="46"/>
        <end position="120"/>
    </location>
</feature>
<evidence type="ECO:0000313" key="4">
    <source>
        <dbReference type="Proteomes" id="UP000717328"/>
    </source>
</evidence>
<feature type="compositionally biased region" description="Low complexity" evidence="1">
    <location>
        <begin position="80"/>
        <end position="120"/>
    </location>
</feature>
<comment type="caution">
    <text evidence="3">The sequence shown here is derived from an EMBL/GenBank/DDBJ whole genome shotgun (WGS) entry which is preliminary data.</text>
</comment>
<gene>
    <name evidence="3" type="ORF">H0H81_002205</name>
</gene>
<evidence type="ECO:0000256" key="1">
    <source>
        <dbReference type="SAM" id="MobiDB-lite"/>
    </source>
</evidence>
<feature type="compositionally biased region" description="Acidic residues" evidence="1">
    <location>
        <begin position="65"/>
        <end position="79"/>
    </location>
</feature>
<name>A0A9P7FSL1_9AGAR</name>
<proteinExistence type="predicted"/>
<evidence type="ECO:0000313" key="3">
    <source>
        <dbReference type="EMBL" id="KAG5634372.1"/>
    </source>
</evidence>
<keyword evidence="2" id="KW-0732">Signal</keyword>
<feature type="chain" id="PRO_5040437214" evidence="2">
    <location>
        <begin position="20"/>
        <end position="153"/>
    </location>
</feature>
<dbReference type="Proteomes" id="UP000717328">
    <property type="component" value="Unassembled WGS sequence"/>
</dbReference>
<protein>
    <submittedName>
        <fullName evidence="3">Uncharacterized protein</fullName>
    </submittedName>
</protein>
<evidence type="ECO:0000256" key="2">
    <source>
        <dbReference type="SAM" id="SignalP"/>
    </source>
</evidence>
<keyword evidence="4" id="KW-1185">Reference proteome</keyword>
<dbReference type="CDD" id="cd22191">
    <property type="entry name" value="DPBB_RlpA_EXP_N-like"/>
    <property type="match status" value="1"/>
</dbReference>
<feature type="non-terminal residue" evidence="3">
    <location>
        <position position="1"/>
    </location>
</feature>
<dbReference type="EMBL" id="JABCKI010006445">
    <property type="protein sequence ID" value="KAG5634372.1"/>
    <property type="molecule type" value="Genomic_DNA"/>
</dbReference>
<reference evidence="3" key="1">
    <citation type="submission" date="2021-02" db="EMBL/GenBank/DDBJ databases">
        <authorList>
            <person name="Nieuwenhuis M."/>
            <person name="Van De Peppel L.J.J."/>
        </authorList>
    </citation>
    <scope>NUCLEOTIDE SEQUENCE</scope>
    <source>
        <strain evidence="3">D49</strain>
    </source>
</reference>
<accession>A0A9P7FSL1</accession>
<reference evidence="3" key="2">
    <citation type="submission" date="2021-10" db="EMBL/GenBank/DDBJ databases">
        <title>Phylogenomics reveals ancestral predisposition of the termite-cultivated fungus Termitomyces towards a domesticated lifestyle.</title>
        <authorList>
            <person name="Auxier B."/>
            <person name="Grum-Grzhimaylo A."/>
            <person name="Cardenas M.E."/>
            <person name="Lodge J.D."/>
            <person name="Laessoe T."/>
            <person name="Pedersen O."/>
            <person name="Smith M.E."/>
            <person name="Kuyper T.W."/>
            <person name="Franco-Molano E.A."/>
            <person name="Baroni T.J."/>
            <person name="Aanen D.K."/>
        </authorList>
    </citation>
    <scope>NUCLEOTIDE SEQUENCE</scope>
    <source>
        <strain evidence="3">D49</strain>
    </source>
</reference>